<dbReference type="Proteomes" id="UP001157502">
    <property type="component" value="Chromosome 5"/>
</dbReference>
<evidence type="ECO:0000313" key="1">
    <source>
        <dbReference type="EMBL" id="KAJ8011659.1"/>
    </source>
</evidence>
<comment type="caution">
    <text evidence="1">The sequence shown here is derived from an EMBL/GenBank/DDBJ whole genome shotgun (WGS) entry which is preliminary data.</text>
</comment>
<proteinExistence type="predicted"/>
<name>A0ACC2H6S9_DALPE</name>
<accession>A0ACC2H6S9</accession>
<dbReference type="EMBL" id="CM055732">
    <property type="protein sequence ID" value="KAJ8011659.1"/>
    <property type="molecule type" value="Genomic_DNA"/>
</dbReference>
<evidence type="ECO:0000313" key="2">
    <source>
        <dbReference type="Proteomes" id="UP001157502"/>
    </source>
</evidence>
<organism evidence="1 2">
    <name type="scientific">Dallia pectoralis</name>
    <name type="common">Alaska blackfish</name>
    <dbReference type="NCBI Taxonomy" id="75939"/>
    <lineage>
        <taxon>Eukaryota</taxon>
        <taxon>Metazoa</taxon>
        <taxon>Chordata</taxon>
        <taxon>Craniata</taxon>
        <taxon>Vertebrata</taxon>
        <taxon>Euteleostomi</taxon>
        <taxon>Actinopterygii</taxon>
        <taxon>Neopterygii</taxon>
        <taxon>Teleostei</taxon>
        <taxon>Protacanthopterygii</taxon>
        <taxon>Esociformes</taxon>
        <taxon>Umbridae</taxon>
        <taxon>Dallia</taxon>
    </lineage>
</organism>
<reference evidence="1" key="1">
    <citation type="submission" date="2021-05" db="EMBL/GenBank/DDBJ databases">
        <authorList>
            <person name="Pan Q."/>
            <person name="Jouanno E."/>
            <person name="Zahm M."/>
            <person name="Klopp C."/>
            <person name="Cabau C."/>
            <person name="Louis A."/>
            <person name="Berthelot C."/>
            <person name="Parey E."/>
            <person name="Roest Crollius H."/>
            <person name="Montfort J."/>
            <person name="Robinson-Rechavi M."/>
            <person name="Bouchez O."/>
            <person name="Lampietro C."/>
            <person name="Lopez Roques C."/>
            <person name="Donnadieu C."/>
            <person name="Postlethwait J."/>
            <person name="Bobe J."/>
            <person name="Dillon D."/>
            <person name="Chandos A."/>
            <person name="von Hippel F."/>
            <person name="Guiguen Y."/>
        </authorList>
    </citation>
    <scope>NUCLEOTIDE SEQUENCE</scope>
    <source>
        <strain evidence="1">YG-Jan2019</strain>
    </source>
</reference>
<sequence length="773" mass="85650">MRMHLMVVVSVFWLPLGLTEPSLPSGSKAGIHCVPRKTVPFQSENGHLFYEEGVWNYSTMLLREDLGLMVLGARENIYALDINNISNKISSVSWKVTPKQKVDCTNKGKDPIQCQNYIVILHTMKDGRMYVCGTNAFQPGCDYMSYTGGQLKLENKLEDGKGKCPFDPFQRYSSIMIDDELYSATSINFLGSEPAVTRTSSSSSIRTDFKSSWLNEPTFVSMAQIPESKSSLVGDDDKVYLFFSETALEFDSYSKMQVSRVARVCKGDLGGQRTLQKKWTSFLKARVDCPVPGSQLPYIIQDTYRWCEGEDWSTCVFYAVFTPQVDGWDMSAVCAYSVLDIGKVFSEGKYKTPVSVETSFVKWVMFTGDVPSPRPGACIDNKARGQSINRSLDLPDQTLQFIKDRPLMDQAILPIGKGPLLTHRGAAFTRIIVHRTQDLDGRKHHVMFIGTENGSVLKAINYDKEMFIIEEVQLFKSSQPIKVLHFSDTMGHLYAGSEYGAVQMPFSSCGRSVSCEDCVLSRDPFCAWDKTKAQCIAVFTAKANSDLIQSLRAGNFSLCPATEPLKLVNHTVWLGDNLKLQCVPTSNLAETRWHHDAQPVYPSPRRQILRDGLHIVSASASDAGHYRCVSLEHSFTGAYTTTVAEHRLSVGLGKEGRKTDVQTEGSSLAVLQASVACLAIVLAVLLGWNLYKGHLPLPGTCERAKQRAGRGENRGDEEVSSQPGTVKNTLLVSGETNCTSNNNTCSRAVEFTGIKDGETEAEASMLFIDELEN</sequence>
<protein>
    <submittedName>
        <fullName evidence="1">Uncharacterized protein</fullName>
    </submittedName>
</protein>
<keyword evidence="2" id="KW-1185">Reference proteome</keyword>
<gene>
    <name evidence="1" type="ORF">DPEC_G00060550</name>
</gene>